<keyword evidence="6" id="KW-1185">Reference proteome</keyword>
<feature type="compositionally biased region" description="Basic and acidic residues" evidence="3">
    <location>
        <begin position="1"/>
        <end position="18"/>
    </location>
</feature>
<gene>
    <name evidence="5" type="ORF">RJ639_033522</name>
</gene>
<keyword evidence="2 4" id="KW-0472">Membrane</keyword>
<evidence type="ECO:0000256" key="4">
    <source>
        <dbReference type="SAM" id="Phobius"/>
    </source>
</evidence>
<keyword evidence="4" id="KW-0812">Transmembrane</keyword>
<dbReference type="PANTHER" id="PTHR31234:SF68">
    <property type="entry name" value="EXPRESSED PROTEIN"/>
    <property type="match status" value="1"/>
</dbReference>
<evidence type="ECO:0000313" key="5">
    <source>
        <dbReference type="EMBL" id="KAK3033887.1"/>
    </source>
</evidence>
<evidence type="ECO:0008006" key="7">
    <source>
        <dbReference type="Google" id="ProtNLM"/>
    </source>
</evidence>
<dbReference type="EMBL" id="JAVXUP010000219">
    <property type="protein sequence ID" value="KAK3033887.1"/>
    <property type="molecule type" value="Genomic_DNA"/>
</dbReference>
<protein>
    <recommendedName>
        <fullName evidence="7">Late embryogenesis abundant protein LEA-2 subgroup domain-containing protein</fullName>
    </recommendedName>
</protein>
<dbReference type="AlphaFoldDB" id="A0AA89BEQ2"/>
<dbReference type="GO" id="GO:0098542">
    <property type="term" value="P:defense response to other organism"/>
    <property type="evidence" value="ECO:0007669"/>
    <property type="project" value="InterPro"/>
</dbReference>
<dbReference type="InterPro" id="IPR044839">
    <property type="entry name" value="NDR1-like"/>
</dbReference>
<accession>A0AA89BEQ2</accession>
<reference evidence="5" key="1">
    <citation type="submission" date="2022-12" db="EMBL/GenBank/DDBJ databases">
        <title>Draft genome assemblies for two species of Escallonia (Escalloniales).</title>
        <authorList>
            <person name="Chanderbali A."/>
            <person name="Dervinis C."/>
            <person name="Anghel I."/>
            <person name="Soltis D."/>
            <person name="Soltis P."/>
            <person name="Zapata F."/>
        </authorList>
    </citation>
    <scope>NUCLEOTIDE SEQUENCE</scope>
    <source>
        <strain evidence="5">UCBG64.0493</strain>
        <tissue evidence="5">Leaf</tissue>
    </source>
</reference>
<organism evidence="5 6">
    <name type="scientific">Escallonia herrerae</name>
    <dbReference type="NCBI Taxonomy" id="1293975"/>
    <lineage>
        <taxon>Eukaryota</taxon>
        <taxon>Viridiplantae</taxon>
        <taxon>Streptophyta</taxon>
        <taxon>Embryophyta</taxon>
        <taxon>Tracheophyta</taxon>
        <taxon>Spermatophyta</taxon>
        <taxon>Magnoliopsida</taxon>
        <taxon>eudicotyledons</taxon>
        <taxon>Gunneridae</taxon>
        <taxon>Pentapetalae</taxon>
        <taxon>asterids</taxon>
        <taxon>campanulids</taxon>
        <taxon>Escalloniales</taxon>
        <taxon>Escalloniaceae</taxon>
        <taxon>Escallonia</taxon>
    </lineage>
</organism>
<feature type="transmembrane region" description="Helical" evidence="4">
    <location>
        <begin position="85"/>
        <end position="110"/>
    </location>
</feature>
<feature type="compositionally biased region" description="Polar residues" evidence="3">
    <location>
        <begin position="19"/>
        <end position="29"/>
    </location>
</feature>
<dbReference type="PANTHER" id="PTHR31234">
    <property type="entry name" value="LATE EMBRYOGENESIS ABUNDANT (LEA) HYDROXYPROLINE-RICH GLYCOPROTEIN FAMILY"/>
    <property type="match status" value="1"/>
</dbReference>
<evidence type="ECO:0000256" key="2">
    <source>
        <dbReference type="ARBA" id="ARBA00023136"/>
    </source>
</evidence>
<evidence type="ECO:0000256" key="3">
    <source>
        <dbReference type="SAM" id="MobiDB-lite"/>
    </source>
</evidence>
<dbReference type="Gene3D" id="2.60.40.1820">
    <property type="match status" value="1"/>
</dbReference>
<comment type="subcellular location">
    <subcellularLocation>
        <location evidence="1">Membrane</location>
    </subcellularLocation>
</comment>
<evidence type="ECO:0000313" key="6">
    <source>
        <dbReference type="Proteomes" id="UP001188597"/>
    </source>
</evidence>
<feature type="region of interest" description="Disordered" evidence="3">
    <location>
        <begin position="1"/>
        <end position="34"/>
    </location>
</feature>
<proteinExistence type="predicted"/>
<sequence>MEERSSPPNGDENHDPLRDQQTISPTQVPDHQPLPETAHQAFRSGTYVVQVPKDQIYRVPPPEHALLAERHLNFNRPKRSCCCRFLCVFIPIVVILLILGLIGGITFILLKHEDPEFSIEHVLVKNVPIRHKQQRPEYDVTVKAENPNKYTRILYGQDGDASLSFKQKEIAVGKYPNFDQAPKNSTAFKIVLHGSNVALPREVERSMNSTASKVHVSLALGINLPVRANIWVFKFGSKEISVACNLTLDRLAKNTRVLSQECRT</sequence>
<dbReference type="GO" id="GO:0005886">
    <property type="term" value="C:plasma membrane"/>
    <property type="evidence" value="ECO:0007669"/>
    <property type="project" value="TreeGrafter"/>
</dbReference>
<comment type="caution">
    <text evidence="5">The sequence shown here is derived from an EMBL/GenBank/DDBJ whole genome shotgun (WGS) entry which is preliminary data.</text>
</comment>
<dbReference type="Proteomes" id="UP001188597">
    <property type="component" value="Unassembled WGS sequence"/>
</dbReference>
<evidence type="ECO:0000256" key="1">
    <source>
        <dbReference type="ARBA" id="ARBA00004370"/>
    </source>
</evidence>
<keyword evidence="4" id="KW-1133">Transmembrane helix</keyword>
<name>A0AA89BEQ2_9ASTE</name>